<accession>A0AAD8K580</accession>
<proteinExistence type="predicted"/>
<evidence type="ECO:0008006" key="4">
    <source>
        <dbReference type="Google" id="ProtNLM"/>
    </source>
</evidence>
<dbReference type="Proteomes" id="UP001229421">
    <property type="component" value="Unassembled WGS sequence"/>
</dbReference>
<evidence type="ECO:0000313" key="2">
    <source>
        <dbReference type="EMBL" id="KAK1415478.1"/>
    </source>
</evidence>
<name>A0AAD8K580_TARER</name>
<protein>
    <recommendedName>
        <fullName evidence="4">Transmembrane protein</fullName>
    </recommendedName>
</protein>
<keyword evidence="3" id="KW-1185">Reference proteome</keyword>
<evidence type="ECO:0000256" key="1">
    <source>
        <dbReference type="SAM" id="Phobius"/>
    </source>
</evidence>
<gene>
    <name evidence="2" type="ORF">QVD17_31260</name>
</gene>
<keyword evidence="1" id="KW-0812">Transmembrane</keyword>
<organism evidence="2 3">
    <name type="scientific">Tagetes erecta</name>
    <name type="common">African marigold</name>
    <dbReference type="NCBI Taxonomy" id="13708"/>
    <lineage>
        <taxon>Eukaryota</taxon>
        <taxon>Viridiplantae</taxon>
        <taxon>Streptophyta</taxon>
        <taxon>Embryophyta</taxon>
        <taxon>Tracheophyta</taxon>
        <taxon>Spermatophyta</taxon>
        <taxon>Magnoliopsida</taxon>
        <taxon>eudicotyledons</taxon>
        <taxon>Gunneridae</taxon>
        <taxon>Pentapetalae</taxon>
        <taxon>asterids</taxon>
        <taxon>campanulids</taxon>
        <taxon>Asterales</taxon>
        <taxon>Asteraceae</taxon>
        <taxon>Asteroideae</taxon>
        <taxon>Heliantheae alliance</taxon>
        <taxon>Tageteae</taxon>
        <taxon>Tagetes</taxon>
    </lineage>
</organism>
<evidence type="ECO:0000313" key="3">
    <source>
        <dbReference type="Proteomes" id="UP001229421"/>
    </source>
</evidence>
<keyword evidence="1" id="KW-0472">Membrane</keyword>
<keyword evidence="1" id="KW-1133">Transmembrane helix</keyword>
<comment type="caution">
    <text evidence="2">The sequence shown here is derived from an EMBL/GenBank/DDBJ whole genome shotgun (WGS) entry which is preliminary data.</text>
</comment>
<sequence>MVASDIRWYGGYGGDCSDGFVRRQTGGGGCWLLIVNLVVWGFYQRTREDDGLKGFDGAAMIMVVVLVSDEMIDGFYNSGVSWWLLVKW</sequence>
<reference evidence="2" key="1">
    <citation type="journal article" date="2023" name="bioRxiv">
        <title>Improved chromosome-level genome assembly for marigold (Tagetes erecta).</title>
        <authorList>
            <person name="Jiang F."/>
            <person name="Yuan L."/>
            <person name="Wang S."/>
            <person name="Wang H."/>
            <person name="Xu D."/>
            <person name="Wang A."/>
            <person name="Fan W."/>
        </authorList>
    </citation>
    <scope>NUCLEOTIDE SEQUENCE</scope>
    <source>
        <strain evidence="2">WSJ</strain>
        <tissue evidence="2">Leaf</tissue>
    </source>
</reference>
<dbReference type="AlphaFoldDB" id="A0AAD8K580"/>
<feature type="transmembrane region" description="Helical" evidence="1">
    <location>
        <begin position="25"/>
        <end position="43"/>
    </location>
</feature>
<dbReference type="EMBL" id="JAUHHV010000008">
    <property type="protein sequence ID" value="KAK1415478.1"/>
    <property type="molecule type" value="Genomic_DNA"/>
</dbReference>